<keyword evidence="2" id="KW-0732">Signal</keyword>
<evidence type="ECO:0000313" key="3">
    <source>
        <dbReference type="EMBL" id="SMQ47668.1"/>
    </source>
</evidence>
<dbReference type="Proteomes" id="UP000215127">
    <property type="component" value="Chromosome 2"/>
</dbReference>
<organism evidence="3 4">
    <name type="scientific">Zymoseptoria tritici (strain ST99CH_3D7)</name>
    <dbReference type="NCBI Taxonomy" id="1276538"/>
    <lineage>
        <taxon>Eukaryota</taxon>
        <taxon>Fungi</taxon>
        <taxon>Dikarya</taxon>
        <taxon>Ascomycota</taxon>
        <taxon>Pezizomycotina</taxon>
        <taxon>Dothideomycetes</taxon>
        <taxon>Dothideomycetidae</taxon>
        <taxon>Mycosphaerellales</taxon>
        <taxon>Mycosphaerellaceae</taxon>
        <taxon>Zymoseptoria</taxon>
    </lineage>
</organism>
<dbReference type="EMBL" id="LT853693">
    <property type="protein sequence ID" value="SMQ47668.1"/>
    <property type="molecule type" value="Genomic_DNA"/>
</dbReference>
<feature type="compositionally biased region" description="Basic and acidic residues" evidence="1">
    <location>
        <begin position="65"/>
        <end position="88"/>
    </location>
</feature>
<feature type="region of interest" description="Disordered" evidence="1">
    <location>
        <begin position="39"/>
        <end position="88"/>
    </location>
</feature>
<feature type="chain" id="PRO_5013321888" evidence="2">
    <location>
        <begin position="21"/>
        <end position="88"/>
    </location>
</feature>
<proteinExistence type="predicted"/>
<sequence length="88" mass="9100">MKVFASAILIAALAITNVAAAPLAIDNAVQHDNAPVRRAHDGHDIEENPVPGFGGAFDNGGEGGGRVRRDAHPEDQPKGELDEDAAGH</sequence>
<gene>
    <name evidence="3" type="ORF">ZT3D7_G2816</name>
</gene>
<evidence type="ECO:0000313" key="4">
    <source>
        <dbReference type="Proteomes" id="UP000215127"/>
    </source>
</evidence>
<accession>A0A1X7RJT9</accession>
<evidence type="ECO:0000256" key="2">
    <source>
        <dbReference type="SAM" id="SignalP"/>
    </source>
</evidence>
<evidence type="ECO:0000256" key="1">
    <source>
        <dbReference type="SAM" id="MobiDB-lite"/>
    </source>
</evidence>
<dbReference type="AlphaFoldDB" id="A0A1X7RJT9"/>
<reference evidence="3 4" key="1">
    <citation type="submission" date="2016-06" db="EMBL/GenBank/DDBJ databases">
        <authorList>
            <person name="Kjaerup R.B."/>
            <person name="Dalgaard T.S."/>
            <person name="Juul-Madsen H.R."/>
        </authorList>
    </citation>
    <scope>NUCLEOTIDE SEQUENCE [LARGE SCALE GENOMIC DNA]</scope>
</reference>
<protein>
    <submittedName>
        <fullName evidence="3">Uncharacterized protein</fullName>
    </submittedName>
</protein>
<feature type="compositionally biased region" description="Gly residues" evidence="1">
    <location>
        <begin position="52"/>
        <end position="64"/>
    </location>
</feature>
<keyword evidence="4" id="KW-1185">Reference proteome</keyword>
<feature type="signal peptide" evidence="2">
    <location>
        <begin position="1"/>
        <end position="20"/>
    </location>
</feature>
<name>A0A1X7RJT9_ZYMT9</name>